<evidence type="ECO:0000313" key="13">
    <source>
        <dbReference type="Proteomes" id="UP000838756"/>
    </source>
</evidence>
<dbReference type="AlphaFoldDB" id="A0A8S4RD47"/>
<comment type="caution">
    <text evidence="12">The sequence shown here is derived from an EMBL/GenBank/DDBJ whole genome shotgun (WGS) entry which is preliminary data.</text>
</comment>
<dbReference type="CDD" id="cd20628">
    <property type="entry name" value="CYP4"/>
    <property type="match status" value="1"/>
</dbReference>
<dbReference type="EMBL" id="CAKXAJ010025083">
    <property type="protein sequence ID" value="CAH2234756.1"/>
    <property type="molecule type" value="Genomic_DNA"/>
</dbReference>
<evidence type="ECO:0000256" key="9">
    <source>
        <dbReference type="PIRSR" id="PIRSR602401-1"/>
    </source>
</evidence>
<gene>
    <name evidence="12" type="primary">jg25969</name>
    <name evidence="12" type="ORF">PAEG_LOCUS12505</name>
</gene>
<evidence type="ECO:0000256" key="7">
    <source>
        <dbReference type="ARBA" id="ARBA00023004"/>
    </source>
</evidence>
<dbReference type="OrthoDB" id="1470350at2759"/>
<feature type="binding site" description="axial binding residue" evidence="9">
    <location>
        <position position="449"/>
    </location>
    <ligand>
        <name>heme</name>
        <dbReference type="ChEBI" id="CHEBI:30413"/>
    </ligand>
    <ligandPart>
        <name>Fe</name>
        <dbReference type="ChEBI" id="CHEBI:18248"/>
    </ligandPart>
</feature>
<dbReference type="InterPro" id="IPR002401">
    <property type="entry name" value="Cyt_P450_E_grp-I"/>
</dbReference>
<dbReference type="GO" id="GO:0004497">
    <property type="term" value="F:monooxygenase activity"/>
    <property type="evidence" value="ECO:0007669"/>
    <property type="project" value="UniProtKB-KW"/>
</dbReference>
<keyword evidence="7 9" id="KW-0408">Iron</keyword>
<keyword evidence="13" id="KW-1185">Reference proteome</keyword>
<dbReference type="PANTHER" id="PTHR24291:SF105">
    <property type="entry name" value="CYTOCHROME P450 4P1-RELATED"/>
    <property type="match status" value="1"/>
</dbReference>
<evidence type="ECO:0000256" key="1">
    <source>
        <dbReference type="ARBA" id="ARBA00001971"/>
    </source>
</evidence>
<dbReference type="PANTHER" id="PTHR24291">
    <property type="entry name" value="CYTOCHROME P450 FAMILY 4"/>
    <property type="match status" value="1"/>
</dbReference>
<comment type="cofactor">
    <cofactor evidence="1 9">
        <name>heme</name>
        <dbReference type="ChEBI" id="CHEBI:30413"/>
    </cofactor>
</comment>
<dbReference type="InterPro" id="IPR050196">
    <property type="entry name" value="Cytochrome_P450_Monoox"/>
</dbReference>
<keyword evidence="8 10" id="KW-0503">Monooxygenase</keyword>
<dbReference type="PROSITE" id="PS00086">
    <property type="entry name" value="CYTOCHROME_P450"/>
    <property type="match status" value="1"/>
</dbReference>
<evidence type="ECO:0000256" key="4">
    <source>
        <dbReference type="ARBA" id="ARBA00022617"/>
    </source>
</evidence>
<evidence type="ECO:0000313" key="12">
    <source>
        <dbReference type="EMBL" id="CAH2234756.1"/>
    </source>
</evidence>
<dbReference type="InterPro" id="IPR036396">
    <property type="entry name" value="Cyt_P450_sf"/>
</dbReference>
<evidence type="ECO:0000256" key="8">
    <source>
        <dbReference type="ARBA" id="ARBA00023033"/>
    </source>
</evidence>
<reference evidence="12" key="1">
    <citation type="submission" date="2022-03" db="EMBL/GenBank/DDBJ databases">
        <authorList>
            <person name="Lindestad O."/>
        </authorList>
    </citation>
    <scope>NUCLEOTIDE SEQUENCE</scope>
</reference>
<keyword evidence="4 9" id="KW-0349">Heme</keyword>
<dbReference type="Pfam" id="PF00067">
    <property type="entry name" value="p450"/>
    <property type="match status" value="1"/>
</dbReference>
<proteinExistence type="inferred from homology"/>
<dbReference type="GO" id="GO:0016705">
    <property type="term" value="F:oxidoreductase activity, acting on paired donors, with incorporation or reduction of molecular oxygen"/>
    <property type="evidence" value="ECO:0007669"/>
    <property type="project" value="InterPro"/>
</dbReference>
<dbReference type="PRINTS" id="PR00385">
    <property type="entry name" value="P450"/>
</dbReference>
<feature type="transmembrane region" description="Helical" evidence="11">
    <location>
        <begin position="6"/>
        <end position="26"/>
    </location>
</feature>
<keyword evidence="11" id="KW-0472">Membrane</keyword>
<evidence type="ECO:0000256" key="6">
    <source>
        <dbReference type="ARBA" id="ARBA00023002"/>
    </source>
</evidence>
<keyword evidence="6 10" id="KW-0560">Oxidoreductase</keyword>
<keyword evidence="11" id="KW-1133">Transmembrane helix</keyword>
<evidence type="ECO:0000256" key="5">
    <source>
        <dbReference type="ARBA" id="ARBA00022723"/>
    </source>
</evidence>
<dbReference type="PRINTS" id="PR00463">
    <property type="entry name" value="EP450I"/>
</dbReference>
<dbReference type="SUPFAM" id="SSF48264">
    <property type="entry name" value="Cytochrome P450"/>
    <property type="match status" value="1"/>
</dbReference>
<keyword evidence="5 9" id="KW-0479">Metal-binding</keyword>
<evidence type="ECO:0000256" key="11">
    <source>
        <dbReference type="SAM" id="Phobius"/>
    </source>
</evidence>
<name>A0A8S4RD47_9NEOP</name>
<dbReference type="InterPro" id="IPR017972">
    <property type="entry name" value="Cyt_P450_CS"/>
</dbReference>
<comment type="function">
    <text evidence="2">May be involved in the metabolism of insect hormones and in the breakdown of synthetic insecticides.</text>
</comment>
<protein>
    <submittedName>
        <fullName evidence="12">Jg25969 protein</fullName>
    </submittedName>
</protein>
<dbReference type="GO" id="GO:0005506">
    <property type="term" value="F:iron ion binding"/>
    <property type="evidence" value="ECO:0007669"/>
    <property type="project" value="InterPro"/>
</dbReference>
<evidence type="ECO:0000256" key="10">
    <source>
        <dbReference type="RuleBase" id="RU000461"/>
    </source>
</evidence>
<comment type="similarity">
    <text evidence="3 10">Belongs to the cytochrome P450 family.</text>
</comment>
<dbReference type="InterPro" id="IPR001128">
    <property type="entry name" value="Cyt_P450"/>
</dbReference>
<sequence>MLSIMLSFGASVVMAYFVVLCIYHRFSRRGRLRAKIPGPTYWPIIGNTMDIILPQDKLFLYLRTLHKKYGDTVGLGALDISSVMICNPNDIEKILSSTKFIEKQQPYTFLRGWLGEGLLTSYGKKWHQRRKLLTPAFHFNILKRFFRTIEEETEVFLESLAAEVENENTDIVQLISNMTLRTVCKTAMGTSMNEGIQSLSTKYFNAIQKLGAILIQRSCKVWLFLDFTYRLTQTAREEKKVLQDLHGFTRDVIQQRKSYLKDNPSILNLDSDEDINKKGRLAMLDLLIQNQNEGGIDDEGIREEVDTFMFRGHDTTSMALVFFIMRLADEPEIQDKIYEELKSIFGNSDRPPTMEDLKEMRYLECCIKESLRLYPSVHFIGRYVREEVELGGYMVPADSIVSIHIYDVHHRPDIYPEPERFIPERFSPEKCLKRHPYAYIPFSAGPRNCIGQKFAMLETKTLMSSLLRKYRLEPVTRHSDVVFLTELVLRPKGPIYVKFCSR</sequence>
<evidence type="ECO:0000256" key="2">
    <source>
        <dbReference type="ARBA" id="ARBA00003690"/>
    </source>
</evidence>
<keyword evidence="11" id="KW-0812">Transmembrane</keyword>
<dbReference type="Gene3D" id="1.10.630.10">
    <property type="entry name" value="Cytochrome P450"/>
    <property type="match status" value="1"/>
</dbReference>
<evidence type="ECO:0000256" key="3">
    <source>
        <dbReference type="ARBA" id="ARBA00010617"/>
    </source>
</evidence>
<accession>A0A8S4RD47</accession>
<dbReference type="Proteomes" id="UP000838756">
    <property type="component" value="Unassembled WGS sequence"/>
</dbReference>
<dbReference type="GO" id="GO:0020037">
    <property type="term" value="F:heme binding"/>
    <property type="evidence" value="ECO:0007669"/>
    <property type="project" value="InterPro"/>
</dbReference>
<organism evidence="12 13">
    <name type="scientific">Pararge aegeria aegeria</name>
    <dbReference type="NCBI Taxonomy" id="348720"/>
    <lineage>
        <taxon>Eukaryota</taxon>
        <taxon>Metazoa</taxon>
        <taxon>Ecdysozoa</taxon>
        <taxon>Arthropoda</taxon>
        <taxon>Hexapoda</taxon>
        <taxon>Insecta</taxon>
        <taxon>Pterygota</taxon>
        <taxon>Neoptera</taxon>
        <taxon>Endopterygota</taxon>
        <taxon>Lepidoptera</taxon>
        <taxon>Glossata</taxon>
        <taxon>Ditrysia</taxon>
        <taxon>Papilionoidea</taxon>
        <taxon>Nymphalidae</taxon>
        <taxon>Satyrinae</taxon>
        <taxon>Satyrini</taxon>
        <taxon>Parargina</taxon>
        <taxon>Pararge</taxon>
    </lineage>
</organism>